<organism evidence="3 5">
    <name type="scientific">Thalassovita autumnalis</name>
    <dbReference type="NCBI Taxonomy" id="2072972"/>
    <lineage>
        <taxon>Bacteria</taxon>
        <taxon>Pseudomonadati</taxon>
        <taxon>Pseudomonadota</taxon>
        <taxon>Alphaproteobacteria</taxon>
        <taxon>Rhodobacterales</taxon>
        <taxon>Roseobacteraceae</taxon>
        <taxon>Thalassovita</taxon>
    </lineage>
</organism>
<evidence type="ECO:0000313" key="3">
    <source>
        <dbReference type="EMBL" id="CUH73602.1"/>
    </source>
</evidence>
<dbReference type="Gene3D" id="2.60.120.10">
    <property type="entry name" value="Jelly Rolls"/>
    <property type="match status" value="1"/>
</dbReference>
<evidence type="ECO:0000259" key="1">
    <source>
        <dbReference type="Pfam" id="PF12973"/>
    </source>
</evidence>
<dbReference type="SUPFAM" id="SSF51182">
    <property type="entry name" value="RmlC-like cupins"/>
    <property type="match status" value="1"/>
</dbReference>
<protein>
    <submittedName>
        <fullName evidence="3">Transcriptional activator ChrR</fullName>
    </submittedName>
</protein>
<reference evidence="2 4" key="1">
    <citation type="submission" date="2015-09" db="EMBL/GenBank/DDBJ databases">
        <authorList>
            <person name="Rodrigo-Torres L."/>
            <person name="Arahal D.R."/>
        </authorList>
    </citation>
    <scope>NUCLEOTIDE SEQUENCE [LARGE SCALE GENOMIC DNA]</scope>
    <source>
        <strain evidence="2 4">CECT 5118</strain>
    </source>
</reference>
<sequence length="217" mass="22975">MTAITQHTPDALLAAYASGSLSPVFSLVVATHISMCETCRAAYESHQAIGGALLDATDAIALSDSVKSDIFAKLDMAPEAALPRDLPKPAAANGIYPGPLMEALKNKPPRWRSLGLGMKQAIISADAHGSVRLLHIPPGQAVPDHGHNGMELTLVLQGSFSDETGRFGPGDIEVADEDLDHTPVADAGDPCICLAATDAPLRFNEFMPRLFQPIFRI</sequence>
<proteinExistence type="predicted"/>
<dbReference type="InterPro" id="IPR014710">
    <property type="entry name" value="RmlC-like_jellyroll"/>
</dbReference>
<evidence type="ECO:0000313" key="5">
    <source>
        <dbReference type="Proteomes" id="UP000051887"/>
    </source>
</evidence>
<feature type="domain" description="ChrR-like cupin" evidence="1">
    <location>
        <begin position="110"/>
        <end position="196"/>
    </location>
</feature>
<gene>
    <name evidence="3" type="primary">chrR</name>
    <name evidence="2" type="ORF">TL5118_03154</name>
    <name evidence="3" type="ORF">TL5120_03414</name>
</gene>
<evidence type="ECO:0000313" key="4">
    <source>
        <dbReference type="Proteomes" id="UP000051086"/>
    </source>
</evidence>
<evidence type="ECO:0000313" key="2">
    <source>
        <dbReference type="EMBL" id="CUH69195.1"/>
    </source>
</evidence>
<dbReference type="InterPro" id="IPR025979">
    <property type="entry name" value="ChrR-like_cupin_dom"/>
</dbReference>
<dbReference type="InterPro" id="IPR011051">
    <property type="entry name" value="RmlC_Cupin_sf"/>
</dbReference>
<dbReference type="NCBIfam" id="TIGR02451">
    <property type="entry name" value="anti_sig_ChrR"/>
    <property type="match status" value="1"/>
</dbReference>
<name>A0A0P1FMG5_9RHOB</name>
<dbReference type="InterPro" id="IPR012807">
    <property type="entry name" value="Anti-sigma_ChrR"/>
</dbReference>
<dbReference type="EMBL" id="CYSB01000038">
    <property type="protein sequence ID" value="CUH69195.1"/>
    <property type="molecule type" value="Genomic_DNA"/>
</dbReference>
<dbReference type="Proteomes" id="UP000051086">
    <property type="component" value="Unassembled WGS sequence"/>
</dbReference>
<accession>A0A0P1FMG5</accession>
<dbReference type="OrthoDB" id="2988517at2"/>
<dbReference type="AlphaFoldDB" id="A0A0P1FMG5"/>
<dbReference type="Pfam" id="PF12973">
    <property type="entry name" value="Cupin_7"/>
    <property type="match status" value="1"/>
</dbReference>
<dbReference type="Proteomes" id="UP000051887">
    <property type="component" value="Unassembled WGS sequence"/>
</dbReference>
<dbReference type="EMBL" id="CYSC01000041">
    <property type="protein sequence ID" value="CUH73602.1"/>
    <property type="molecule type" value="Genomic_DNA"/>
</dbReference>
<dbReference type="Gene3D" id="1.10.10.1320">
    <property type="entry name" value="Anti-sigma factor, zinc-finger domain"/>
    <property type="match status" value="1"/>
</dbReference>
<keyword evidence="4" id="KW-1185">Reference proteome</keyword>
<dbReference type="InterPro" id="IPR041916">
    <property type="entry name" value="Anti_sigma_zinc_sf"/>
</dbReference>
<reference evidence="3 5" key="2">
    <citation type="submission" date="2015-09" db="EMBL/GenBank/DDBJ databases">
        <authorList>
            <consortium name="Swine Surveillance"/>
        </authorList>
    </citation>
    <scope>NUCLEOTIDE SEQUENCE [LARGE SCALE GENOMIC DNA]</scope>
    <source>
        <strain evidence="3 5">5120</strain>
    </source>
</reference>
<dbReference type="CDD" id="cd20301">
    <property type="entry name" value="cupin_ChrR"/>
    <property type="match status" value="1"/>
</dbReference>
<dbReference type="RefSeq" id="WP_058244746.1">
    <property type="nucleotide sequence ID" value="NZ_CYSB01000038.1"/>
</dbReference>